<dbReference type="Proteomes" id="UP000762110">
    <property type="component" value="Unassembled WGS sequence"/>
</dbReference>
<dbReference type="InterPro" id="IPR000326">
    <property type="entry name" value="PAP2/HPO"/>
</dbReference>
<feature type="transmembrane region" description="Helical" evidence="1">
    <location>
        <begin position="63"/>
        <end position="80"/>
    </location>
</feature>
<dbReference type="RefSeq" id="WP_173269856.1">
    <property type="nucleotide sequence ID" value="NZ_JABMKV010000001.1"/>
</dbReference>
<name>A0ABX2DBA0_9SPHI</name>
<feature type="transmembrane region" description="Helical" evidence="1">
    <location>
        <begin position="186"/>
        <end position="205"/>
    </location>
</feature>
<dbReference type="SUPFAM" id="SSF48317">
    <property type="entry name" value="Acid phosphatase/Vanadium-dependent haloperoxidase"/>
    <property type="match status" value="1"/>
</dbReference>
<sequence length="210" mass="24358">MQQKRIVLLITLLALITSFILLSFFVSYHPVPALDLKISLFVQKYHSDILDKIMLGISFFGELPYSLLMVVVVAAIFYAFKYKREAYFILSILLSGVVILGIKNIIDRPRPTAFYVRLVEINRFQSYPSGHVLSYVLFFGFMIFLMRKLNHLPQLTRRIVTYFSAFFMATIAFSRIYLGAHWFSDTLGGFLLGLICLFPLCFFYLKKKRG</sequence>
<evidence type="ECO:0000256" key="1">
    <source>
        <dbReference type="SAM" id="Phobius"/>
    </source>
</evidence>
<dbReference type="Pfam" id="PF01569">
    <property type="entry name" value="PAP2"/>
    <property type="match status" value="1"/>
</dbReference>
<dbReference type="SMART" id="SM00014">
    <property type="entry name" value="acidPPc"/>
    <property type="match status" value="1"/>
</dbReference>
<accession>A0ABX2DBA0</accession>
<protein>
    <submittedName>
        <fullName evidence="3">Phosphatase PAP2 family protein</fullName>
    </submittedName>
</protein>
<gene>
    <name evidence="3" type="ORF">HQN85_05820</name>
</gene>
<reference evidence="3 4" key="1">
    <citation type="submission" date="2020-05" db="EMBL/GenBank/DDBJ databases">
        <title>Description of Pedobacter foliorum sp. nov.</title>
        <authorList>
            <person name="Qi S."/>
            <person name="Carlier A."/>
            <person name="Cnockaert M."/>
            <person name="Vandamme P."/>
        </authorList>
    </citation>
    <scope>NUCLEOTIDE SEQUENCE [LARGE SCALE GENOMIC DNA]</scope>
    <source>
        <strain evidence="3 4">LMG 31300</strain>
    </source>
</reference>
<dbReference type="PANTHER" id="PTHR14969:SF13">
    <property type="entry name" value="AT30094P"/>
    <property type="match status" value="1"/>
</dbReference>
<proteinExistence type="predicted"/>
<feature type="transmembrane region" description="Helical" evidence="1">
    <location>
        <begin position="126"/>
        <end position="147"/>
    </location>
</feature>
<comment type="caution">
    <text evidence="3">The sequence shown here is derived from an EMBL/GenBank/DDBJ whole genome shotgun (WGS) entry which is preliminary data.</text>
</comment>
<keyword evidence="4" id="KW-1185">Reference proteome</keyword>
<keyword evidence="1" id="KW-0472">Membrane</keyword>
<organism evidence="3 4">
    <name type="scientific">Pedobacter boryungensis</name>
    <dbReference type="NCBI Taxonomy" id="869962"/>
    <lineage>
        <taxon>Bacteria</taxon>
        <taxon>Pseudomonadati</taxon>
        <taxon>Bacteroidota</taxon>
        <taxon>Sphingobacteriia</taxon>
        <taxon>Sphingobacteriales</taxon>
        <taxon>Sphingobacteriaceae</taxon>
        <taxon>Pedobacter</taxon>
    </lineage>
</organism>
<evidence type="ECO:0000313" key="3">
    <source>
        <dbReference type="EMBL" id="NQX31230.1"/>
    </source>
</evidence>
<feature type="transmembrane region" description="Helical" evidence="1">
    <location>
        <begin position="7"/>
        <end position="28"/>
    </location>
</feature>
<evidence type="ECO:0000313" key="4">
    <source>
        <dbReference type="Proteomes" id="UP000762110"/>
    </source>
</evidence>
<keyword evidence="1" id="KW-0812">Transmembrane</keyword>
<dbReference type="CDD" id="cd03392">
    <property type="entry name" value="PAP2_like_2"/>
    <property type="match status" value="1"/>
</dbReference>
<feature type="transmembrane region" description="Helical" evidence="1">
    <location>
        <begin position="87"/>
        <end position="106"/>
    </location>
</feature>
<dbReference type="Gene3D" id="1.20.144.10">
    <property type="entry name" value="Phosphatidic acid phosphatase type 2/haloperoxidase"/>
    <property type="match status" value="2"/>
</dbReference>
<dbReference type="InterPro" id="IPR036938">
    <property type="entry name" value="PAP2/HPO_sf"/>
</dbReference>
<dbReference type="EMBL" id="JABMKV010000001">
    <property type="protein sequence ID" value="NQX31230.1"/>
    <property type="molecule type" value="Genomic_DNA"/>
</dbReference>
<dbReference type="PANTHER" id="PTHR14969">
    <property type="entry name" value="SPHINGOSINE-1-PHOSPHATE PHOSPHOHYDROLASE"/>
    <property type="match status" value="1"/>
</dbReference>
<evidence type="ECO:0000259" key="2">
    <source>
        <dbReference type="SMART" id="SM00014"/>
    </source>
</evidence>
<keyword evidence="1" id="KW-1133">Transmembrane helix</keyword>
<feature type="transmembrane region" description="Helical" evidence="1">
    <location>
        <begin position="159"/>
        <end position="180"/>
    </location>
</feature>
<feature type="domain" description="Phosphatidic acid phosphatase type 2/haloperoxidase" evidence="2">
    <location>
        <begin position="83"/>
        <end position="201"/>
    </location>
</feature>